<dbReference type="EMBL" id="JACBYQ010000002">
    <property type="protein sequence ID" value="NYE96316.1"/>
    <property type="molecule type" value="Genomic_DNA"/>
</dbReference>
<keyword evidence="2" id="KW-1185">Reference proteome</keyword>
<dbReference type="AlphaFoldDB" id="A0A7Y9LVF6"/>
<comment type="caution">
    <text evidence="1">The sequence shown here is derived from an EMBL/GenBank/DDBJ whole genome shotgun (WGS) entry which is preliminary data.</text>
</comment>
<sequence>MTEPGGFEQDGAALVDALNLTVLAVHGVSELFPPRSVAHSAADQLAAAIRGDEAPKLRTVLIEEYDGGVKVTARIGVEVAAKTPEVVTAVASAIRTFMASEIDEKVHCVASVQAVSIQ</sequence>
<dbReference type="RefSeq" id="WP_179389983.1">
    <property type="nucleotide sequence ID" value="NZ_JACBYQ010000002.1"/>
</dbReference>
<reference evidence="1 2" key="1">
    <citation type="submission" date="2020-07" db="EMBL/GenBank/DDBJ databases">
        <title>Sequencing the genomes of 1000 actinobacteria strains.</title>
        <authorList>
            <person name="Klenk H.-P."/>
        </authorList>
    </citation>
    <scope>NUCLEOTIDE SEQUENCE [LARGE SCALE GENOMIC DNA]</scope>
    <source>
        <strain evidence="1 2">DSM 102047</strain>
    </source>
</reference>
<evidence type="ECO:0000313" key="2">
    <source>
        <dbReference type="Proteomes" id="UP000521748"/>
    </source>
</evidence>
<gene>
    <name evidence="1" type="ORF">FHU41_002566</name>
</gene>
<dbReference type="Proteomes" id="UP000521748">
    <property type="component" value="Unassembled WGS sequence"/>
</dbReference>
<organism evidence="1 2">
    <name type="scientific">Psychromicrobium silvestre</name>
    <dbReference type="NCBI Taxonomy" id="1645614"/>
    <lineage>
        <taxon>Bacteria</taxon>
        <taxon>Bacillati</taxon>
        <taxon>Actinomycetota</taxon>
        <taxon>Actinomycetes</taxon>
        <taxon>Micrococcales</taxon>
        <taxon>Micrococcaceae</taxon>
        <taxon>Psychromicrobium</taxon>
    </lineage>
</organism>
<proteinExistence type="predicted"/>
<evidence type="ECO:0000313" key="1">
    <source>
        <dbReference type="EMBL" id="NYE96316.1"/>
    </source>
</evidence>
<protein>
    <submittedName>
        <fullName evidence="1">Phage tail sheath gpL-like</fullName>
    </submittedName>
</protein>
<accession>A0A7Y9LVF6</accession>
<name>A0A7Y9LVF6_9MICC</name>